<dbReference type="Proteomes" id="UP000190229">
    <property type="component" value="Unassembled WGS sequence"/>
</dbReference>
<keyword evidence="7 8" id="KW-0472">Membrane</keyword>
<evidence type="ECO:0000256" key="1">
    <source>
        <dbReference type="ARBA" id="ARBA00004127"/>
    </source>
</evidence>
<comment type="similarity">
    <text evidence="2 8">Belongs to the NiCoT transporter (TC 2.A.52) family.</text>
</comment>
<evidence type="ECO:0000256" key="8">
    <source>
        <dbReference type="RuleBase" id="RU362101"/>
    </source>
</evidence>
<feature type="transmembrane region" description="Helical" evidence="8">
    <location>
        <begin position="210"/>
        <end position="230"/>
    </location>
</feature>
<evidence type="ECO:0000256" key="4">
    <source>
        <dbReference type="ARBA" id="ARBA00022596"/>
    </source>
</evidence>
<evidence type="ECO:0000256" key="7">
    <source>
        <dbReference type="ARBA" id="ARBA00023136"/>
    </source>
</evidence>
<feature type="transmembrane region" description="Helical" evidence="8">
    <location>
        <begin position="74"/>
        <end position="100"/>
    </location>
</feature>
<dbReference type="GO" id="GO:0015099">
    <property type="term" value="F:nickel cation transmembrane transporter activity"/>
    <property type="evidence" value="ECO:0007669"/>
    <property type="project" value="UniProtKB-UniRule"/>
</dbReference>
<name>A0A162S2E8_9BACL</name>
<comment type="subcellular location">
    <subcellularLocation>
        <location evidence="8">Cell membrane</location>
        <topology evidence="8">Multi-pass membrane protein</topology>
    </subcellularLocation>
    <subcellularLocation>
        <location evidence="1">Endomembrane system</location>
        <topology evidence="1">Multi-pass membrane protein</topology>
    </subcellularLocation>
</comment>
<dbReference type="RefSeq" id="WP_067562384.1">
    <property type="nucleotide sequence ID" value="NZ_LSUQ01000009.1"/>
</dbReference>
<accession>A0A162S2E8</accession>
<reference evidence="10 12" key="2">
    <citation type="submission" date="2017-02" db="EMBL/GenBank/DDBJ databases">
        <title>Draft genome of Acidibacillus ferrooxidans Huett2.</title>
        <authorList>
            <person name="Schopf S."/>
        </authorList>
    </citation>
    <scope>NUCLEOTIDE SEQUENCE [LARGE SCALE GENOMIC DNA]</scope>
    <source>
        <strain evidence="10 12">Huett2</strain>
    </source>
</reference>
<keyword evidence="6 8" id="KW-1133">Transmembrane helix</keyword>
<gene>
    <name evidence="9" type="ORF">AYW79_04835</name>
    <name evidence="10" type="ORF">B2M26_10355</name>
</gene>
<feature type="transmembrane region" description="Helical" evidence="8">
    <location>
        <begin position="6"/>
        <end position="25"/>
    </location>
</feature>
<feature type="transmembrane region" description="Helical" evidence="8">
    <location>
        <begin position="112"/>
        <end position="134"/>
    </location>
</feature>
<proteinExistence type="inferred from homology"/>
<evidence type="ECO:0000313" key="9">
    <source>
        <dbReference type="EMBL" id="OAG94513.1"/>
    </source>
</evidence>
<dbReference type="InterPro" id="IPR004688">
    <property type="entry name" value="Ni/Co_transpt"/>
</dbReference>
<keyword evidence="5 8" id="KW-0812">Transmembrane</keyword>
<dbReference type="NCBIfam" id="TIGR00802">
    <property type="entry name" value="nico"/>
    <property type="match status" value="1"/>
</dbReference>
<reference evidence="9 11" key="1">
    <citation type="submission" date="2016-02" db="EMBL/GenBank/DDBJ databases">
        <title>Draft genome sequence of Acidibacillus ferrooxidans SLC66.</title>
        <authorList>
            <person name="Oliveira G."/>
            <person name="Nancucheo I."/>
            <person name="Dall'Agnol H."/>
            <person name="Johnson B."/>
            <person name="Oliveira R."/>
            <person name="Nunes G.L."/>
            <person name="Tzotzos G."/>
            <person name="Orellana S.C."/>
            <person name="Salim A.C."/>
            <person name="Araujo F.M."/>
        </authorList>
    </citation>
    <scope>NUCLEOTIDE SEQUENCE [LARGE SCALE GENOMIC DNA]</scope>
    <source>
        <strain evidence="9 11">SLC66</strain>
    </source>
</reference>
<evidence type="ECO:0000256" key="6">
    <source>
        <dbReference type="ARBA" id="ARBA00022989"/>
    </source>
</evidence>
<comment type="caution">
    <text evidence="9">The sequence shown here is derived from an EMBL/GenBank/DDBJ whole genome shotgun (WGS) entry which is preliminary data.</text>
</comment>
<evidence type="ECO:0000256" key="5">
    <source>
        <dbReference type="ARBA" id="ARBA00022692"/>
    </source>
</evidence>
<evidence type="ECO:0000313" key="11">
    <source>
        <dbReference type="Proteomes" id="UP000077421"/>
    </source>
</evidence>
<dbReference type="STRING" id="1765683.B2M26_10355"/>
<evidence type="ECO:0000313" key="10">
    <source>
        <dbReference type="EMBL" id="OPG15482.1"/>
    </source>
</evidence>
<protein>
    <recommendedName>
        <fullName evidence="8">Nickel/cobalt efflux system</fullName>
    </recommendedName>
</protein>
<sequence length="336" mass="37206">MYRDSLRYGLGVITLHGLGFFLLILSVPKHPMLLGLALLAYTFGLRHAFDVDHIAFIDNMVRKFLQQGKKPHGIGFFFSMGHSTVVVLISLATAVTVHLVQKLPQFQRIGGIVSTFVSGSFLLVLACINLFIWLKLFQVFLSMRRNRVTEHEMDELLHSRGFFSRLVAPLMKLVTNNWHVYPIGFLFGLGFDTASEVALLAISATASQHALPLTGIISLPIVFAAGMSFMDTADGIFMTTAYGFAFATPLRKIYYNLSVTGLGVLAASVIGVIELVQVVTQEIGLSSGFWGKLQGLNFGVMGYILVALFIGVWGISFGSWKLFRIEERWAARSERM</sequence>
<keyword evidence="12" id="KW-1185">Reference proteome</keyword>
<dbReference type="GO" id="GO:0012505">
    <property type="term" value="C:endomembrane system"/>
    <property type="evidence" value="ECO:0007669"/>
    <property type="project" value="UniProtKB-SubCell"/>
</dbReference>
<dbReference type="GO" id="GO:0005886">
    <property type="term" value="C:plasma membrane"/>
    <property type="evidence" value="ECO:0007669"/>
    <property type="project" value="UniProtKB-SubCell"/>
</dbReference>
<keyword evidence="4" id="KW-0533">Nickel</keyword>
<dbReference type="InterPro" id="IPR011541">
    <property type="entry name" value="Ni/Co_transpt_high_affinity"/>
</dbReference>
<feature type="transmembrane region" description="Helical" evidence="8">
    <location>
        <begin position="261"/>
        <end position="280"/>
    </location>
</feature>
<feature type="transmembrane region" description="Helical" evidence="8">
    <location>
        <begin position="32"/>
        <end position="49"/>
    </location>
</feature>
<dbReference type="Proteomes" id="UP000077421">
    <property type="component" value="Unassembled WGS sequence"/>
</dbReference>
<keyword evidence="3 8" id="KW-0813">Transport</keyword>
<evidence type="ECO:0000256" key="3">
    <source>
        <dbReference type="ARBA" id="ARBA00022448"/>
    </source>
</evidence>
<dbReference type="AlphaFoldDB" id="A0A162S2E8"/>
<organism evidence="9 11">
    <name type="scientific">Ferroacidibacillus organovorans</name>
    <dbReference type="NCBI Taxonomy" id="1765683"/>
    <lineage>
        <taxon>Bacteria</taxon>
        <taxon>Bacillati</taxon>
        <taxon>Bacillota</taxon>
        <taxon>Bacilli</taxon>
        <taxon>Bacillales</taxon>
        <taxon>Alicyclobacillaceae</taxon>
        <taxon>Ferroacidibacillus</taxon>
    </lineage>
</organism>
<feature type="transmembrane region" description="Helical" evidence="8">
    <location>
        <begin position="300"/>
        <end position="323"/>
    </location>
</feature>
<dbReference type="PANTHER" id="PTHR31611">
    <property type="entry name" value="HIGH-AFFINITY NICKEL TRANSPORT PROTEIN NIC1"/>
    <property type="match status" value="1"/>
</dbReference>
<dbReference type="OrthoDB" id="9776706at2"/>
<evidence type="ECO:0000313" key="12">
    <source>
        <dbReference type="Proteomes" id="UP000190229"/>
    </source>
</evidence>
<evidence type="ECO:0000256" key="2">
    <source>
        <dbReference type="ARBA" id="ARBA00010892"/>
    </source>
</evidence>
<dbReference type="EMBL" id="LSUQ01000009">
    <property type="protein sequence ID" value="OAG94513.1"/>
    <property type="molecule type" value="Genomic_DNA"/>
</dbReference>
<dbReference type="EMBL" id="MWPS01000027">
    <property type="protein sequence ID" value="OPG15482.1"/>
    <property type="molecule type" value="Genomic_DNA"/>
</dbReference>
<dbReference type="Pfam" id="PF03824">
    <property type="entry name" value="NicO"/>
    <property type="match status" value="1"/>
</dbReference>
<feature type="transmembrane region" description="Helical" evidence="8">
    <location>
        <begin position="180"/>
        <end position="203"/>
    </location>
</feature>
<dbReference type="PANTHER" id="PTHR31611:SF0">
    <property type="entry name" value="HIGH-AFFINITY NICKEL TRANSPORT PROTEIN NIC1"/>
    <property type="match status" value="1"/>
</dbReference>